<evidence type="ECO:0000256" key="15">
    <source>
        <dbReference type="SAM" id="Phobius"/>
    </source>
</evidence>
<comment type="catalytic activity">
    <reaction evidence="13">
        <text>[hyaluronan](n) + UDP-N-acetyl-alpha-D-glucosamine = N-acetyl-beta-D-glucosaminyl-(1-&gt;4)-[hyaluronan](n) + UDP + H(+)</text>
        <dbReference type="Rhea" id="RHEA:20465"/>
        <dbReference type="Rhea" id="RHEA-COMP:12583"/>
        <dbReference type="Rhea" id="RHEA-COMP:12585"/>
        <dbReference type="ChEBI" id="CHEBI:15378"/>
        <dbReference type="ChEBI" id="CHEBI:57705"/>
        <dbReference type="ChEBI" id="CHEBI:58223"/>
        <dbReference type="ChEBI" id="CHEBI:132153"/>
        <dbReference type="ChEBI" id="CHEBI:132154"/>
        <dbReference type="EC" id="2.4.1.212"/>
    </reaction>
</comment>
<feature type="domain" description="Glycosyltransferase 2-like" evidence="16">
    <location>
        <begin position="89"/>
        <end position="258"/>
    </location>
</feature>
<comment type="similarity">
    <text evidence="3">Belongs to the NodC/HAS family.</text>
</comment>
<feature type="transmembrane region" description="Helical" evidence="15">
    <location>
        <begin position="373"/>
        <end position="392"/>
    </location>
</feature>
<feature type="transmembrane region" description="Helical" evidence="15">
    <location>
        <begin position="39"/>
        <end position="60"/>
    </location>
</feature>
<keyword evidence="8 15" id="KW-0472">Membrane</keyword>
<evidence type="ECO:0000256" key="8">
    <source>
        <dbReference type="ARBA" id="ARBA00023136"/>
    </source>
</evidence>
<keyword evidence="6" id="KW-0328">Glycosyltransferase</keyword>
<dbReference type="RefSeq" id="WP_143311110.1">
    <property type="nucleotide sequence ID" value="NZ_FTMI01000003.1"/>
</dbReference>
<evidence type="ECO:0000256" key="6">
    <source>
        <dbReference type="ARBA" id="ARBA00022676"/>
    </source>
</evidence>
<evidence type="ECO:0000256" key="11">
    <source>
        <dbReference type="ARBA" id="ARBA00042148"/>
    </source>
</evidence>
<evidence type="ECO:0000313" key="18">
    <source>
        <dbReference type="Proteomes" id="UP000186235"/>
    </source>
</evidence>
<evidence type="ECO:0000256" key="12">
    <source>
        <dbReference type="ARBA" id="ARBA00043237"/>
    </source>
</evidence>
<name>A0A1N6RE09_9MICO</name>
<evidence type="ECO:0000256" key="2">
    <source>
        <dbReference type="ARBA" id="ARBA00004698"/>
    </source>
</evidence>
<evidence type="ECO:0000313" key="17">
    <source>
        <dbReference type="EMBL" id="SIQ27061.1"/>
    </source>
</evidence>
<evidence type="ECO:0000256" key="10">
    <source>
        <dbReference type="ARBA" id="ARBA00040508"/>
    </source>
</evidence>
<dbReference type="Proteomes" id="UP000186235">
    <property type="component" value="Unassembled WGS sequence"/>
</dbReference>
<keyword evidence="5" id="KW-1003">Cell membrane</keyword>
<dbReference type="Pfam" id="PF00535">
    <property type="entry name" value="Glycos_transf_2"/>
    <property type="match status" value="1"/>
</dbReference>
<feature type="transmembrane region" description="Helical" evidence="15">
    <location>
        <begin position="12"/>
        <end position="33"/>
    </location>
</feature>
<evidence type="ECO:0000256" key="13">
    <source>
        <dbReference type="ARBA" id="ARBA00047709"/>
    </source>
</evidence>
<evidence type="ECO:0000256" key="1">
    <source>
        <dbReference type="ARBA" id="ARBA00004236"/>
    </source>
</evidence>
<evidence type="ECO:0000256" key="14">
    <source>
        <dbReference type="ARBA" id="ARBA00048168"/>
    </source>
</evidence>
<keyword evidence="7" id="KW-0808">Transferase</keyword>
<keyword evidence="15" id="KW-0812">Transmembrane</keyword>
<evidence type="ECO:0000256" key="3">
    <source>
        <dbReference type="ARBA" id="ARBA00006782"/>
    </source>
</evidence>
<dbReference type="GO" id="GO:0085029">
    <property type="term" value="P:extracellular matrix assembly"/>
    <property type="evidence" value="ECO:0007669"/>
    <property type="project" value="TreeGrafter"/>
</dbReference>
<dbReference type="InterPro" id="IPR029044">
    <property type="entry name" value="Nucleotide-diphossugar_trans"/>
</dbReference>
<comment type="catalytic activity">
    <reaction evidence="14">
        <text>N-acetyl-beta-D-glucosaminyl-(1-&gt;4)-[hyaluronan](n) + UDP-alpha-D-glucuronate = [hyaluronan](n+1) + UDP + H(+)</text>
        <dbReference type="Rhea" id="RHEA:12528"/>
        <dbReference type="Rhea" id="RHEA-COMP:12585"/>
        <dbReference type="Rhea" id="RHEA-COMP:12587"/>
        <dbReference type="ChEBI" id="CHEBI:15378"/>
        <dbReference type="ChEBI" id="CHEBI:58052"/>
        <dbReference type="ChEBI" id="CHEBI:58223"/>
        <dbReference type="ChEBI" id="CHEBI:132153"/>
        <dbReference type="ChEBI" id="CHEBI:132154"/>
        <dbReference type="EC" id="2.4.1.212"/>
    </reaction>
</comment>
<dbReference type="AlphaFoldDB" id="A0A1N6RE09"/>
<dbReference type="PANTHER" id="PTHR22913:SF12">
    <property type="entry name" value="MANNURONAN SYNTHASE"/>
    <property type="match status" value="1"/>
</dbReference>
<reference evidence="18" key="1">
    <citation type="submission" date="2017-01" db="EMBL/GenBank/DDBJ databases">
        <authorList>
            <person name="Varghese N."/>
            <person name="Submissions S."/>
        </authorList>
    </citation>
    <scope>NUCLEOTIDE SEQUENCE [LARGE SCALE GENOMIC DNA]</scope>
    <source>
        <strain evidence="18">3bp</strain>
    </source>
</reference>
<evidence type="ECO:0000256" key="5">
    <source>
        <dbReference type="ARBA" id="ARBA00022475"/>
    </source>
</evidence>
<organism evidence="17 18">
    <name type="scientific">Cellulosimicrobium aquatile</name>
    <dbReference type="NCBI Taxonomy" id="1612203"/>
    <lineage>
        <taxon>Bacteria</taxon>
        <taxon>Bacillati</taxon>
        <taxon>Actinomycetota</taxon>
        <taxon>Actinomycetes</taxon>
        <taxon>Micrococcales</taxon>
        <taxon>Promicromonosporaceae</taxon>
        <taxon>Cellulosimicrobium</taxon>
    </lineage>
</organism>
<dbReference type="InterPro" id="IPR001173">
    <property type="entry name" value="Glyco_trans_2-like"/>
</dbReference>
<evidence type="ECO:0000256" key="7">
    <source>
        <dbReference type="ARBA" id="ARBA00022679"/>
    </source>
</evidence>
<sequence>MTAISTAPRSARYAGTAARVVMAGVGLAIAGYASWRLLSLLGVTTAVTVVYFVGLLMVVWEALTASLERTVVATPGEQVELARLRVVALVPAYNEDEAALRDCLDSMLRQTRRLDAVCVTDDGSTSGDYAPVRAWFEKAAAELGIVAHWVRTPNGGKRHAQMTGVDAEPDADIYLTVDSDTVLDADAVHNALPPFTDARVQSVAGVILVSNYGTNLLTRMQELWFVALQMVSRGAMSRMGSVMVNSGGCAFYRGDVLRDNKETYLGETLLGREMHASDDSLLTLFALRRGRTVAQPNVFAFTLMPTTMSHHRRQQLRWMRGSTIRAAWRARYLPVGRFAWWYHTLRWMQYGAVTAVMVALVVTGAIFQAAILWQSLVILVAAQLVLTSPYLTLRRSDQSRAQRFAVYATAPLVGLWQATFLRALRWYAILTARKAAVGWGTRGTIEITADPDRSAP</sequence>
<protein>
    <recommendedName>
        <fullName evidence="10">Hyaluronan synthase</fullName>
        <ecNumber evidence="4">2.4.1.212</ecNumber>
    </recommendedName>
    <alternativeName>
        <fullName evidence="12">Hyaluronate synthase</fullName>
    </alternativeName>
    <alternativeName>
        <fullName evidence="11">Hyaluronic acid synthase</fullName>
    </alternativeName>
</protein>
<evidence type="ECO:0000256" key="9">
    <source>
        <dbReference type="ARBA" id="ARBA00037408"/>
    </source>
</evidence>
<dbReference type="CDD" id="cd06423">
    <property type="entry name" value="CESA_like"/>
    <property type="match status" value="1"/>
</dbReference>
<dbReference type="GO" id="GO:0005886">
    <property type="term" value="C:plasma membrane"/>
    <property type="evidence" value="ECO:0007669"/>
    <property type="project" value="UniProtKB-SubCell"/>
</dbReference>
<comment type="pathway">
    <text evidence="2">Glycan biosynthesis; hyaluronan biosynthesis.</text>
</comment>
<accession>A0A1N6RE09</accession>
<gene>
    <name evidence="17" type="ORF">SAMN05518682_1868</name>
</gene>
<dbReference type="GO" id="GO:0050501">
    <property type="term" value="F:hyaluronan synthase activity"/>
    <property type="evidence" value="ECO:0007669"/>
    <property type="project" value="UniProtKB-EC"/>
</dbReference>
<keyword evidence="15" id="KW-1133">Transmembrane helix</keyword>
<dbReference type="PANTHER" id="PTHR22913">
    <property type="entry name" value="HYALURONAN SYNTHASE"/>
    <property type="match status" value="1"/>
</dbReference>
<comment type="subcellular location">
    <subcellularLocation>
        <location evidence="1">Cell membrane</location>
    </subcellularLocation>
</comment>
<dbReference type="EC" id="2.4.1.212" evidence="4"/>
<keyword evidence="18" id="KW-1185">Reference proteome</keyword>
<dbReference type="Gene3D" id="3.90.550.10">
    <property type="entry name" value="Spore Coat Polysaccharide Biosynthesis Protein SpsA, Chain A"/>
    <property type="match status" value="1"/>
</dbReference>
<evidence type="ECO:0000259" key="16">
    <source>
        <dbReference type="Pfam" id="PF00535"/>
    </source>
</evidence>
<evidence type="ECO:0000256" key="4">
    <source>
        <dbReference type="ARBA" id="ARBA00012207"/>
    </source>
</evidence>
<dbReference type="EMBL" id="FTMI01000003">
    <property type="protein sequence ID" value="SIQ27061.1"/>
    <property type="molecule type" value="Genomic_DNA"/>
</dbReference>
<feature type="transmembrane region" description="Helical" evidence="15">
    <location>
        <begin position="347"/>
        <end position="367"/>
    </location>
</feature>
<dbReference type="SUPFAM" id="SSF53448">
    <property type="entry name" value="Nucleotide-diphospho-sugar transferases"/>
    <property type="match status" value="1"/>
</dbReference>
<comment type="function">
    <text evidence="9">Glycosaminoglycan synthesis. The hyaluronic acid capsule is involved in the pathogenicity of group A Streptococci; it may be the major virulence determinant.</text>
</comment>
<dbReference type="GO" id="GO:0030213">
    <property type="term" value="P:hyaluronan biosynthetic process"/>
    <property type="evidence" value="ECO:0007669"/>
    <property type="project" value="TreeGrafter"/>
</dbReference>
<proteinExistence type="inferred from homology"/>